<name>Q4RUP9_TETNG</name>
<dbReference type="EMBL" id="CAAE01014993">
    <property type="protein sequence ID" value="CAG07883.1"/>
    <property type="molecule type" value="Genomic_DNA"/>
</dbReference>
<dbReference type="OMA" id="FGKWVYV"/>
<reference evidence="6 8" key="1">
    <citation type="journal article" date="2004" name="Nature">
        <title>Genome duplication in the teleost fish Tetraodon nigroviridis reveals the early vertebrate proto-karyotype.</title>
        <authorList>
            <person name="Jaillon O."/>
            <person name="Aury J.-M."/>
            <person name="Brunet F."/>
            <person name="Petit J.-L."/>
            <person name="Stange-Thomann N."/>
            <person name="Mauceli E."/>
            <person name="Bouneau L."/>
            <person name="Fischer C."/>
            <person name="Ozouf-Costaz C."/>
            <person name="Bernot A."/>
            <person name="Nicaud S."/>
            <person name="Jaffe D."/>
            <person name="Fisher S."/>
            <person name="Lutfalla G."/>
            <person name="Dossat C."/>
            <person name="Segurens B."/>
            <person name="Dasilva C."/>
            <person name="Salanoubat M."/>
            <person name="Levy M."/>
            <person name="Boudet N."/>
            <person name="Castellano S."/>
            <person name="Anthouard V."/>
            <person name="Jubin C."/>
            <person name="Castelli V."/>
            <person name="Katinka M."/>
            <person name="Vacherie B."/>
            <person name="Biemont C."/>
            <person name="Skalli Z."/>
            <person name="Cattolico L."/>
            <person name="Poulain J."/>
            <person name="De Berardinis V."/>
            <person name="Cruaud C."/>
            <person name="Duprat S."/>
            <person name="Brottier P."/>
            <person name="Coutanceau J.-P."/>
            <person name="Gouzy J."/>
            <person name="Parra G."/>
            <person name="Lardier G."/>
            <person name="Chapple C."/>
            <person name="McKernan K.J."/>
            <person name="McEwan P."/>
            <person name="Bosak S."/>
            <person name="Kellis M."/>
            <person name="Volff J.-N."/>
            <person name="Guigo R."/>
            <person name="Zody M.C."/>
            <person name="Mesirov J."/>
            <person name="Lindblad-Toh K."/>
            <person name="Birren B."/>
            <person name="Nusbaum C."/>
            <person name="Kahn D."/>
            <person name="Robinson-Rechavi M."/>
            <person name="Laudet V."/>
            <person name="Schachter V."/>
            <person name="Quetier F."/>
            <person name="Saurin W."/>
            <person name="Scarpelli C."/>
            <person name="Wincker P."/>
            <person name="Lander E.S."/>
            <person name="Weissenbach J."/>
            <person name="Roest Crollius H."/>
        </authorList>
    </citation>
    <scope>NUCLEOTIDE SEQUENCE [LARGE SCALE GENOMIC DNA]</scope>
</reference>
<dbReference type="KEGG" id="tng:GSTEN00028692G001"/>
<dbReference type="GeneTree" id="ENSGT00510000050125"/>
<protein>
    <submittedName>
        <fullName evidence="6">(spotted green pufferfish) hypothetical protein</fullName>
    </submittedName>
</protein>
<keyword evidence="4" id="KW-0325">Glycoprotein</keyword>
<proteinExistence type="predicted"/>
<keyword evidence="2" id="KW-0964">Secreted</keyword>
<dbReference type="Proteomes" id="UP000007303">
    <property type="component" value="Unassembled WGS sequence"/>
</dbReference>
<dbReference type="HOGENOM" id="CLU_104676_0_0_1"/>
<keyword evidence="3 5" id="KW-0732">Signal</keyword>
<evidence type="ECO:0000256" key="1">
    <source>
        <dbReference type="ARBA" id="ARBA00004613"/>
    </source>
</evidence>
<keyword evidence="8" id="KW-1185">Reference proteome</keyword>
<dbReference type="AlphaFoldDB" id="Q4RUP9"/>
<feature type="signal peptide" evidence="5">
    <location>
        <begin position="1"/>
        <end position="18"/>
    </location>
</feature>
<feature type="chain" id="PRO_5014105047" evidence="5">
    <location>
        <begin position="19"/>
        <end position="186"/>
    </location>
</feature>
<evidence type="ECO:0000256" key="2">
    <source>
        <dbReference type="ARBA" id="ARBA00022525"/>
    </source>
</evidence>
<comment type="subcellular location">
    <subcellularLocation>
        <location evidence="1">Secreted</location>
    </subcellularLocation>
</comment>
<evidence type="ECO:0000256" key="4">
    <source>
        <dbReference type="ARBA" id="ARBA00023180"/>
    </source>
</evidence>
<evidence type="ECO:0000313" key="6">
    <source>
        <dbReference type="EMBL" id="CAG07883.1"/>
    </source>
</evidence>
<dbReference type="PANTHER" id="PTHR11967">
    <property type="entry name" value="ALPHA-1-ACID GLYCOPROTEIN"/>
    <property type="match status" value="1"/>
</dbReference>
<dbReference type="OrthoDB" id="8678705at2759"/>
<sequence>MALSVIVPLLALASLCAAFAPSCDDMVKPYIPLDPKAVFGKWVYVMGAGDPDPYHRALGSIKSSWVELSPTSDVQTVTLRWGDYLFNQCALGEVNATLSGTTVTFQKNLSEHRGHLLQTRANSLLWTDSFRNVDVTGRFVMQFTRTGTTDPELVRLFKEQIACLHFPENFHSYDGTTELCPEASPE</sequence>
<dbReference type="SUPFAM" id="SSF50814">
    <property type="entry name" value="Lipocalins"/>
    <property type="match status" value="1"/>
</dbReference>
<dbReference type="Gene3D" id="2.40.128.20">
    <property type="match status" value="1"/>
</dbReference>
<reference evidence="7" key="3">
    <citation type="submission" date="2025-05" db="UniProtKB">
        <authorList>
            <consortium name="Ensembl"/>
        </authorList>
    </citation>
    <scope>IDENTIFICATION</scope>
</reference>
<reference evidence="6" key="2">
    <citation type="submission" date="2004-02" db="EMBL/GenBank/DDBJ databases">
        <authorList>
            <consortium name="Genoscope"/>
            <consortium name="Whitehead Institute Centre for Genome Research"/>
        </authorList>
    </citation>
    <scope>NUCLEOTIDE SEQUENCE</scope>
</reference>
<organism evidence="6">
    <name type="scientific">Tetraodon nigroviridis</name>
    <name type="common">Spotted green pufferfish</name>
    <name type="synonym">Chelonodon nigroviridis</name>
    <dbReference type="NCBI Taxonomy" id="99883"/>
    <lineage>
        <taxon>Eukaryota</taxon>
        <taxon>Metazoa</taxon>
        <taxon>Chordata</taxon>
        <taxon>Craniata</taxon>
        <taxon>Vertebrata</taxon>
        <taxon>Euteleostomi</taxon>
        <taxon>Actinopterygii</taxon>
        <taxon>Neopterygii</taxon>
        <taxon>Teleostei</taxon>
        <taxon>Neoteleostei</taxon>
        <taxon>Acanthomorphata</taxon>
        <taxon>Eupercaria</taxon>
        <taxon>Tetraodontiformes</taxon>
        <taxon>Tetradontoidea</taxon>
        <taxon>Tetraodontidae</taxon>
        <taxon>Tetraodon</taxon>
    </lineage>
</organism>
<dbReference type="Ensembl" id="ENSTNIT00000018722.1">
    <property type="protein sequence ID" value="ENSTNIP00000018496.1"/>
    <property type="gene ID" value="ENSTNIG00000015427.1"/>
</dbReference>
<gene>
    <name evidence="6" type="ORF">GSTENG00028692001</name>
</gene>
<evidence type="ECO:0000256" key="5">
    <source>
        <dbReference type="SAM" id="SignalP"/>
    </source>
</evidence>
<dbReference type="InterPro" id="IPR012674">
    <property type="entry name" value="Calycin"/>
</dbReference>
<evidence type="ECO:0000313" key="8">
    <source>
        <dbReference type="Proteomes" id="UP000007303"/>
    </source>
</evidence>
<dbReference type="PANTHER" id="PTHR11967:SF2">
    <property type="entry name" value="ALPHA-1-ACID GLYCOPROTEIN 1"/>
    <property type="match status" value="1"/>
</dbReference>
<evidence type="ECO:0000313" key="7">
    <source>
        <dbReference type="Ensembl" id="ENSTNIP00000018496.1"/>
    </source>
</evidence>
<dbReference type="CDD" id="cd19415">
    <property type="entry name" value="lipocalin_ApoM_AGP"/>
    <property type="match status" value="1"/>
</dbReference>
<dbReference type="GO" id="GO:0005576">
    <property type="term" value="C:extracellular region"/>
    <property type="evidence" value="ECO:0007669"/>
    <property type="project" value="UniProtKB-SubCell"/>
</dbReference>
<accession>Q4RUP9</accession>
<evidence type="ECO:0000256" key="3">
    <source>
        <dbReference type="ARBA" id="ARBA00022729"/>
    </source>
</evidence>